<feature type="domain" description="Glyceraldehyde 3-phosphate dehydrogenase NAD(P) binding" evidence="8">
    <location>
        <begin position="6"/>
        <end position="155"/>
    </location>
</feature>
<sequence length="337" mass="37937">MANRKLRVAINGLGRMGRIFLRQNWDNPNLEIVGVQSRSGPDDYAPLIKHDSAYNDWDKHISLAKNGIRIGKQMLRFYESEHVSRTLWKELRVDLVLESTGVYAHKKDSIRHIRGGAKRVLITAPAKEEDQTFVYGVNHETFDAKKHIVISSASCTSTCLATTMQVAKQFDVARGYLTTVHAYTNDQHLVDSPHKKDPRRARAAARSIIPTTTGATRTLEKLLPEFEGKFSGLAYRVPVNTVSLLNLSLELRKPTSKEKVNAAFERAVKGKMKGVLDISYEPLVSVDYEGSPYAATIDGLMTEVVDGKLLNLVVWYDNEWGYIAQISKFINYISKRV</sequence>
<dbReference type="SMART" id="SM00846">
    <property type="entry name" value="Gp_dh_N"/>
    <property type="match status" value="1"/>
</dbReference>
<dbReference type="FunFam" id="3.30.360.10:FF:000002">
    <property type="entry name" value="Glyceraldehyde-3-phosphate dehydrogenase"/>
    <property type="match status" value="1"/>
</dbReference>
<keyword evidence="5" id="KW-0547">Nucleotide-binding</keyword>
<evidence type="ECO:0000313" key="9">
    <source>
        <dbReference type="EMBL" id="PIS04933.1"/>
    </source>
</evidence>
<evidence type="ECO:0000256" key="6">
    <source>
        <dbReference type="PIRSR" id="PIRSR000149-4"/>
    </source>
</evidence>
<dbReference type="Pfam" id="PF02800">
    <property type="entry name" value="Gp_dh_C"/>
    <property type="match status" value="1"/>
</dbReference>
<evidence type="ECO:0000256" key="3">
    <source>
        <dbReference type="PIRSR" id="PIRSR000149-1"/>
    </source>
</evidence>
<dbReference type="PANTHER" id="PTHR43148">
    <property type="entry name" value="GLYCERALDEHYDE-3-PHOSPHATE DEHYDROGENASE 2"/>
    <property type="match status" value="1"/>
</dbReference>
<keyword evidence="2" id="KW-0560">Oxidoreductase</keyword>
<protein>
    <submittedName>
        <fullName evidence="9">Type I glyceraldehyde-3-phosphate dehydrogenase</fullName>
    </submittedName>
</protein>
<dbReference type="InterPro" id="IPR020828">
    <property type="entry name" value="GlycerAld_3-P_DH_NAD(P)-bd"/>
</dbReference>
<comment type="similarity">
    <text evidence="1 7">Belongs to the glyceraldehyde-3-phosphate dehydrogenase family.</text>
</comment>
<dbReference type="PIRSF" id="PIRSF000149">
    <property type="entry name" value="GAP_DH"/>
    <property type="match status" value="1"/>
</dbReference>
<proteinExistence type="inferred from homology"/>
<dbReference type="GO" id="GO:0016620">
    <property type="term" value="F:oxidoreductase activity, acting on the aldehyde or oxo group of donors, NAD or NADP as acceptor"/>
    <property type="evidence" value="ECO:0007669"/>
    <property type="project" value="InterPro"/>
</dbReference>
<evidence type="ECO:0000256" key="2">
    <source>
        <dbReference type="ARBA" id="ARBA00023002"/>
    </source>
</evidence>
<reference evidence="10" key="1">
    <citation type="submission" date="2017-09" db="EMBL/GenBank/DDBJ databases">
        <title>Depth-based differentiation of microbial function through sediment-hosted aquifers and enrichment of novel symbionts in the deep terrestrial subsurface.</title>
        <authorList>
            <person name="Probst A.J."/>
            <person name="Ladd B."/>
            <person name="Jarett J.K."/>
            <person name="Geller-Mcgrath D.E."/>
            <person name="Sieber C.M.K."/>
            <person name="Emerson J.B."/>
            <person name="Anantharaman K."/>
            <person name="Thomas B.C."/>
            <person name="Malmstrom R."/>
            <person name="Stieglmeier M."/>
            <person name="Klingl A."/>
            <person name="Woyke T."/>
            <person name="Ryan C.M."/>
            <person name="Banfield J.F."/>
        </authorList>
    </citation>
    <scope>NUCLEOTIDE SEQUENCE [LARGE SCALE GENOMIC DNA]</scope>
</reference>
<dbReference type="Pfam" id="PF00044">
    <property type="entry name" value="Gp_dh_N"/>
    <property type="match status" value="1"/>
</dbReference>
<feature type="binding site" evidence="5">
    <location>
        <position position="318"/>
    </location>
    <ligand>
        <name>NAD(+)</name>
        <dbReference type="ChEBI" id="CHEBI:57540"/>
    </ligand>
</feature>
<dbReference type="GO" id="GO:0051287">
    <property type="term" value="F:NAD binding"/>
    <property type="evidence" value="ECO:0007669"/>
    <property type="project" value="InterPro"/>
</dbReference>
<evidence type="ECO:0000313" key="10">
    <source>
        <dbReference type="Proteomes" id="UP000230935"/>
    </source>
</evidence>
<dbReference type="InterPro" id="IPR020831">
    <property type="entry name" value="GlycerAld/Erythrose_P_DH"/>
</dbReference>
<feature type="binding site" evidence="4">
    <location>
        <begin position="154"/>
        <end position="156"/>
    </location>
    <ligand>
        <name>D-glyceraldehyde 3-phosphate</name>
        <dbReference type="ChEBI" id="CHEBI:59776"/>
    </ligand>
</feature>
<dbReference type="SUPFAM" id="SSF51735">
    <property type="entry name" value="NAD(P)-binding Rossmann-fold domains"/>
    <property type="match status" value="1"/>
</dbReference>
<dbReference type="InterPro" id="IPR036291">
    <property type="entry name" value="NAD(P)-bd_dom_sf"/>
</dbReference>
<comment type="caution">
    <text evidence="9">The sequence shown here is derived from an EMBL/GenBank/DDBJ whole genome shotgun (WGS) entry which is preliminary data.</text>
</comment>
<feature type="binding site" evidence="4">
    <location>
        <position position="236"/>
    </location>
    <ligand>
        <name>D-glyceraldehyde 3-phosphate</name>
        <dbReference type="ChEBI" id="CHEBI:59776"/>
    </ligand>
</feature>
<keyword evidence="5" id="KW-0520">NAD</keyword>
<feature type="binding site" evidence="4">
    <location>
        <position position="184"/>
    </location>
    <ligand>
        <name>D-glyceraldehyde 3-phosphate</name>
        <dbReference type="ChEBI" id="CHEBI:59776"/>
    </ligand>
</feature>
<dbReference type="EMBL" id="PEZZ01000030">
    <property type="protein sequence ID" value="PIS04933.1"/>
    <property type="molecule type" value="Genomic_DNA"/>
</dbReference>
<dbReference type="Gene3D" id="3.40.50.720">
    <property type="entry name" value="NAD(P)-binding Rossmann-like Domain"/>
    <property type="match status" value="1"/>
</dbReference>
<dbReference type="InterPro" id="IPR020829">
    <property type="entry name" value="GlycerAld_3-P_DH_cat"/>
</dbReference>
<dbReference type="Gene3D" id="3.30.360.10">
    <property type="entry name" value="Dihydrodipicolinate Reductase, domain 2"/>
    <property type="match status" value="1"/>
</dbReference>
<gene>
    <name evidence="9" type="ORF">COT81_03895</name>
</gene>
<feature type="binding site" evidence="4">
    <location>
        <begin position="213"/>
        <end position="214"/>
    </location>
    <ligand>
        <name>D-glyceraldehyde 3-phosphate</name>
        <dbReference type="ChEBI" id="CHEBI:59776"/>
    </ligand>
</feature>
<dbReference type="SUPFAM" id="SSF55347">
    <property type="entry name" value="Glyceraldehyde-3-phosphate dehydrogenase-like, C-terminal domain"/>
    <property type="match status" value="1"/>
</dbReference>
<dbReference type="CDD" id="cd05214">
    <property type="entry name" value="GAPDH_I_N"/>
    <property type="match status" value="1"/>
</dbReference>
<name>A0A2H0W0P3_9BACT</name>
<dbReference type="FunFam" id="3.40.50.720:FF:000001">
    <property type="entry name" value="Glyceraldehyde-3-phosphate dehydrogenase"/>
    <property type="match status" value="1"/>
</dbReference>
<dbReference type="Proteomes" id="UP000230935">
    <property type="component" value="Unassembled WGS sequence"/>
</dbReference>
<evidence type="ECO:0000256" key="5">
    <source>
        <dbReference type="PIRSR" id="PIRSR000149-3"/>
    </source>
</evidence>
<feature type="site" description="Activates thiol group during catalysis" evidence="6">
    <location>
        <position position="181"/>
    </location>
</feature>
<evidence type="ECO:0000259" key="8">
    <source>
        <dbReference type="SMART" id="SM00846"/>
    </source>
</evidence>
<feature type="active site" description="Nucleophile" evidence="3">
    <location>
        <position position="155"/>
    </location>
</feature>
<organism evidence="9 10">
    <name type="scientific">Candidatus Buchananbacteria bacterium CG10_big_fil_rev_8_21_14_0_10_42_9</name>
    <dbReference type="NCBI Taxonomy" id="1974526"/>
    <lineage>
        <taxon>Bacteria</taxon>
        <taxon>Candidatus Buchananiibacteriota</taxon>
    </lineage>
</organism>
<accession>A0A2H0W0P3</accession>
<dbReference type="PRINTS" id="PR00078">
    <property type="entry name" value="G3PDHDRGNASE"/>
</dbReference>
<evidence type="ECO:0000256" key="7">
    <source>
        <dbReference type="RuleBase" id="RU000397"/>
    </source>
</evidence>
<feature type="binding site" evidence="5">
    <location>
        <position position="123"/>
    </location>
    <ligand>
        <name>NAD(+)</name>
        <dbReference type="ChEBI" id="CHEBI:57540"/>
    </ligand>
</feature>
<evidence type="ECO:0000256" key="1">
    <source>
        <dbReference type="ARBA" id="ARBA00007406"/>
    </source>
</evidence>
<dbReference type="AlphaFoldDB" id="A0A2H0W0P3"/>
<evidence type="ECO:0000256" key="4">
    <source>
        <dbReference type="PIRSR" id="PIRSR000149-2"/>
    </source>
</evidence>